<proteinExistence type="predicted"/>
<dbReference type="InterPro" id="IPR009425">
    <property type="entry name" value="DSRM_SSAP"/>
</dbReference>
<reference evidence="3 4" key="1">
    <citation type="submission" date="2010-03" db="EMBL/GenBank/DDBJ databases">
        <title>The Genome Sequence of Lactobacillus gasseri strain SV-16A-US.</title>
        <authorList>
            <consortium name="The Broad Institute Genome Sequencing Platform"/>
            <person name="Ward D."/>
            <person name="Earl A."/>
            <person name="Feldgarden M."/>
            <person name="Gevers D."/>
            <person name="Young S.K."/>
            <person name="Zeng Q."/>
            <person name="Koehrsen M."/>
            <person name="Alvarado L."/>
            <person name="Berlin A."/>
            <person name="Bochicchio J."/>
            <person name="Borenstein D."/>
            <person name="Chapman S.B."/>
            <person name="Chen Z."/>
            <person name="Engels R."/>
            <person name="Freedman E."/>
            <person name="Gellesch M."/>
            <person name="Goldberg J."/>
            <person name="Griggs A."/>
            <person name="Gujja S."/>
            <person name="Heilman E."/>
            <person name="Heiman D."/>
            <person name="Hepburn T."/>
            <person name="Howarth C."/>
            <person name="Jen D."/>
            <person name="Larson L."/>
            <person name="Mehta T."/>
            <person name="Park D."/>
            <person name="Pearson M."/>
            <person name="Roberts A."/>
            <person name="Saif S."/>
            <person name="Shea T."/>
            <person name="Shenoy N."/>
            <person name="Sisk P."/>
            <person name="Stolte C."/>
            <person name="Sykes S."/>
            <person name="Thomson T."/>
            <person name="Walk T."/>
            <person name="White J."/>
            <person name="Yandava C."/>
            <person name="Liu Y."/>
            <person name="Xu Q."/>
            <person name="Haas B."/>
            <person name="Nusbaum C."/>
            <person name="Birren B."/>
        </authorList>
    </citation>
    <scope>NUCLEOTIDE SEQUENCE [LARGE SCALE GENOMIC DNA]</scope>
    <source>
        <strain evidence="3 4">SV-16A-US</strain>
    </source>
</reference>
<evidence type="ECO:0000259" key="2">
    <source>
        <dbReference type="Pfam" id="PF06378"/>
    </source>
</evidence>
<feature type="region of interest" description="Disordered" evidence="1">
    <location>
        <begin position="240"/>
        <end position="266"/>
    </location>
</feature>
<dbReference type="RefSeq" id="WP_003654233.1">
    <property type="nucleotide sequence ID" value="NZ_KN050674.1"/>
</dbReference>
<feature type="compositionally biased region" description="Low complexity" evidence="1">
    <location>
        <begin position="143"/>
        <end position="157"/>
    </location>
</feature>
<gene>
    <name evidence="3" type="ORF">HMPREF5175_00743</name>
</gene>
<accession>A0AB34P2C3</accession>
<evidence type="ECO:0000313" key="4">
    <source>
        <dbReference type="Proteomes" id="UP000030761"/>
    </source>
</evidence>
<organism evidence="3 4">
    <name type="scientific">Lactobacillus gasseri SV-16A-US</name>
    <dbReference type="NCBI Taxonomy" id="575604"/>
    <lineage>
        <taxon>Bacteria</taxon>
        <taxon>Bacillati</taxon>
        <taxon>Bacillota</taxon>
        <taxon>Bacilli</taxon>
        <taxon>Lactobacillales</taxon>
        <taxon>Lactobacillaceae</taxon>
        <taxon>Lactobacillus</taxon>
    </lineage>
</organism>
<feature type="domain" description="SSAP RNA binding" evidence="2">
    <location>
        <begin position="8"/>
        <end position="153"/>
    </location>
</feature>
<feature type="region of interest" description="Disordered" evidence="1">
    <location>
        <begin position="142"/>
        <end position="172"/>
    </location>
</feature>
<name>A0AB34P2C3_LACGS</name>
<evidence type="ECO:0000313" key="3">
    <source>
        <dbReference type="EMBL" id="KFL97902.1"/>
    </source>
</evidence>
<dbReference type="EMBL" id="KN050674">
    <property type="protein sequence ID" value="KFL97902.1"/>
    <property type="molecule type" value="Genomic_DNA"/>
</dbReference>
<dbReference type="Proteomes" id="UP000030761">
    <property type="component" value="Unassembled WGS sequence"/>
</dbReference>
<evidence type="ECO:0000256" key="1">
    <source>
        <dbReference type="SAM" id="MobiDB-lite"/>
    </source>
</evidence>
<dbReference type="Pfam" id="PF06378">
    <property type="entry name" value="SSAP_Sak"/>
    <property type="match status" value="1"/>
</dbReference>
<dbReference type="AlphaFoldDB" id="A0AB34P2C3"/>
<sequence length="266" mass="30583">MTDKKKSVYETLAKVDVKPLLEKKGKLNYLSWAKAWGLVKSLYPSATYQIKEFPEYIFTKEGWLATGRKLDYRQTVAGTEVEVTVTIEDQDYTSKLYVMDYKNKVLSNPTYFEINKTQMRCLVKALAFAGLGLDVYAGEDLPEQPQQKQTAPKPAQKPVKRQATSSTPHMSEDELYNYQANYNGNPKFLYMIWTECEKAKKMGLNAKTSVPIEWWNAKYKEQTPDGEAVRQFTKFAQKLEKEKATKQSKLPPLDPETEKLIEESIS</sequence>
<protein>
    <recommendedName>
        <fullName evidence="2">SSAP RNA binding domain-containing protein</fullName>
    </recommendedName>
</protein>
<feature type="compositionally biased region" description="Basic and acidic residues" evidence="1">
    <location>
        <begin position="256"/>
        <end position="266"/>
    </location>
</feature>